<dbReference type="OrthoDB" id="9806984at2"/>
<dbReference type="Pfam" id="PF02470">
    <property type="entry name" value="MlaD"/>
    <property type="match status" value="4"/>
</dbReference>
<dbReference type="PANTHER" id="PTHR30462:SF0">
    <property type="entry name" value="INTERMEMBRANE TRANSPORT PROTEIN YEBT"/>
    <property type="match status" value="1"/>
</dbReference>
<feature type="domain" description="Mce/MlaD" evidence="8">
    <location>
        <begin position="642"/>
        <end position="709"/>
    </location>
</feature>
<evidence type="ECO:0000256" key="2">
    <source>
        <dbReference type="ARBA" id="ARBA00022475"/>
    </source>
</evidence>
<name>A0A5R8XZJ8_9BACT</name>
<proteinExistence type="predicted"/>
<keyword evidence="3" id="KW-0997">Cell inner membrane</keyword>
<feature type="transmembrane region" description="Helical" evidence="7">
    <location>
        <begin position="25"/>
        <end position="44"/>
    </location>
</feature>
<dbReference type="InterPro" id="IPR051800">
    <property type="entry name" value="PqiA-PqiB_transport"/>
</dbReference>
<sequence>MSSEKFEDNIETKVYKPKEKQKKTLSFIWVLPLIILSILGWIAYESYTKKGTNITVTFKSAEGLKEGVTPLEYKGLQLGKVTKIHINDLNSVKVNILVNSDVADFIAIEGSSFWIKKPTISLTKVSGLGTLLSGNKIEVLPKYNDLKKYENVKPKYEFEGLDTKPSLETNGNGYYVSILSNRADFVEIETPIFYNKFQIGEIVSKVFKDEQVYLKAYIYDRYNHLINSSSKFYMNKALNVNFGPGGVKLEVSSFYSALIGGINVLTLEKDAKKMQEDESYILYENKEELEEKTFLNLKFDTANGIGERTSIMYKGIEVGKIKEVHLNNNSVIAKAFVYKDYEYLLSENSKFYLNSVEVGIDGVKNLNTVVSGNFISVDYKKGKAKYFFVIQNKKINKEDDDLIITLNSKRLNSITKDSKIYYKNIPIGEVLDYTLSDDFKKVKISVLIKSKYKSLVNDKTMFYDISSRLIELKNFDFNINFSGVKPFLNGGISLINIGDYKSTTKTFKLYETYKEVDELKKLKTKGFVIDVYFDNSFELKAKQTINYKNQEIGYIKNIDFGEKESKVKMFVYNKYKKYIDKNSRFYKKNPIKFDASLGGVVFELDNLSSLLNGSINLDNSSKQKFSGYQIYASYDDMINSVNTLNVTFDDVEGLKTQFSKLVYKGVEVGKVTNISLTNKNKVLVKIQIFKDYDKFAKKGTVFYLKKPKISLNEIQNIGSTIMPVNIGVIPSFNKATNNRFVGLDSLEDVHANESGEILKVVSIEPTKINEEAPIYYKNVQIGKVNKIKLSFDGSKTYIYCLIYDKYKHFVRTNSTFHDISGFKMKFSLFSGTEIKTNTFTSLIKGGLMVVTPYDYDEVATTKNSFVLQKELKDGWENINPSIKIFD</sequence>
<evidence type="ECO:0000313" key="9">
    <source>
        <dbReference type="EMBL" id="TLP37078.1"/>
    </source>
</evidence>
<reference evidence="9 10" key="1">
    <citation type="submission" date="2019-05" db="EMBL/GenBank/DDBJ databases">
        <title>Arcobacter sp. nov., isolated from sea sediment.</title>
        <authorList>
            <person name="Kim W."/>
        </authorList>
    </citation>
    <scope>NUCLEOTIDE SEQUENCE [LARGE SCALE GENOMIC DNA]</scope>
    <source>
        <strain evidence="9 10">CAU 1517</strain>
    </source>
</reference>
<evidence type="ECO:0000256" key="1">
    <source>
        <dbReference type="ARBA" id="ARBA00004533"/>
    </source>
</evidence>
<evidence type="ECO:0000256" key="7">
    <source>
        <dbReference type="SAM" id="Phobius"/>
    </source>
</evidence>
<evidence type="ECO:0000256" key="6">
    <source>
        <dbReference type="ARBA" id="ARBA00023136"/>
    </source>
</evidence>
<keyword evidence="10" id="KW-1185">Reference proteome</keyword>
<comment type="caution">
    <text evidence="9">The sequence shown here is derived from an EMBL/GenBank/DDBJ whole genome shotgun (WGS) entry which is preliminary data.</text>
</comment>
<dbReference type="GO" id="GO:0005886">
    <property type="term" value="C:plasma membrane"/>
    <property type="evidence" value="ECO:0007669"/>
    <property type="project" value="UniProtKB-SubCell"/>
</dbReference>
<comment type="subcellular location">
    <subcellularLocation>
        <location evidence="1">Cell inner membrane</location>
    </subcellularLocation>
</comment>
<feature type="domain" description="Mce/MlaD" evidence="8">
    <location>
        <begin position="295"/>
        <end position="378"/>
    </location>
</feature>
<dbReference type="EMBL" id="VANU01000005">
    <property type="protein sequence ID" value="TLP37078.1"/>
    <property type="molecule type" value="Genomic_DNA"/>
</dbReference>
<feature type="domain" description="Mce/MlaD" evidence="8">
    <location>
        <begin position="528"/>
        <end position="585"/>
    </location>
</feature>
<gene>
    <name evidence="9" type="ORF">FDK22_12605</name>
</gene>
<feature type="domain" description="Mce/MlaD" evidence="8">
    <location>
        <begin position="51"/>
        <end position="141"/>
    </location>
</feature>
<dbReference type="InterPro" id="IPR003399">
    <property type="entry name" value="Mce/MlaD"/>
</dbReference>
<dbReference type="PANTHER" id="PTHR30462">
    <property type="entry name" value="INTERMEMBRANE TRANSPORT PROTEIN PQIB-RELATED"/>
    <property type="match status" value="1"/>
</dbReference>
<accession>A0A5R8XZJ8</accession>
<evidence type="ECO:0000313" key="10">
    <source>
        <dbReference type="Proteomes" id="UP000308901"/>
    </source>
</evidence>
<dbReference type="RefSeq" id="WP_138153332.1">
    <property type="nucleotide sequence ID" value="NZ_VANU01000005.1"/>
</dbReference>
<keyword evidence="4 7" id="KW-0812">Transmembrane</keyword>
<evidence type="ECO:0000259" key="8">
    <source>
        <dbReference type="Pfam" id="PF02470"/>
    </source>
</evidence>
<dbReference type="AlphaFoldDB" id="A0A5R8XZJ8"/>
<protein>
    <submittedName>
        <fullName evidence="9">MCE family protein</fullName>
    </submittedName>
</protein>
<evidence type="ECO:0000256" key="5">
    <source>
        <dbReference type="ARBA" id="ARBA00022989"/>
    </source>
</evidence>
<organism evidence="9 10">
    <name type="scientific">Arcobacter arenosus</name>
    <dbReference type="NCBI Taxonomy" id="2576037"/>
    <lineage>
        <taxon>Bacteria</taxon>
        <taxon>Pseudomonadati</taxon>
        <taxon>Campylobacterota</taxon>
        <taxon>Epsilonproteobacteria</taxon>
        <taxon>Campylobacterales</taxon>
        <taxon>Arcobacteraceae</taxon>
        <taxon>Arcobacter</taxon>
    </lineage>
</organism>
<dbReference type="Proteomes" id="UP000308901">
    <property type="component" value="Unassembled WGS sequence"/>
</dbReference>
<evidence type="ECO:0000256" key="3">
    <source>
        <dbReference type="ARBA" id="ARBA00022519"/>
    </source>
</evidence>
<keyword evidence="6 7" id="KW-0472">Membrane</keyword>
<keyword evidence="2" id="KW-1003">Cell membrane</keyword>
<evidence type="ECO:0000256" key="4">
    <source>
        <dbReference type="ARBA" id="ARBA00022692"/>
    </source>
</evidence>
<keyword evidence="5 7" id="KW-1133">Transmembrane helix</keyword>